<dbReference type="Gene3D" id="3.15.10.30">
    <property type="entry name" value="Haemolymph juvenile hormone binding protein"/>
    <property type="match status" value="1"/>
</dbReference>
<dbReference type="Proteomes" id="UP000694843">
    <property type="component" value="Unplaced"/>
</dbReference>
<feature type="chain" id="PRO_5034571890" evidence="1">
    <location>
        <begin position="19"/>
        <end position="417"/>
    </location>
</feature>
<dbReference type="Pfam" id="PF16984">
    <property type="entry name" value="Grp7_allergen"/>
    <property type="match status" value="1"/>
</dbReference>
<dbReference type="InterPro" id="IPR038602">
    <property type="entry name" value="Mite_allergen_7_sf"/>
</dbReference>
<dbReference type="RefSeq" id="XP_018021612.1">
    <property type="nucleotide sequence ID" value="XM_018166123.2"/>
</dbReference>
<protein>
    <submittedName>
        <fullName evidence="3">Uncharacterized protein LOC108677835</fullName>
    </submittedName>
</protein>
<dbReference type="OrthoDB" id="6412801at2759"/>
<evidence type="ECO:0000313" key="3">
    <source>
        <dbReference type="RefSeq" id="XP_018021612.1"/>
    </source>
</evidence>
<dbReference type="GeneID" id="108677835"/>
<dbReference type="InterPro" id="IPR020234">
    <property type="entry name" value="Mite_allergen_group-7"/>
</dbReference>
<dbReference type="OMA" id="HGVNKFR"/>
<dbReference type="PANTHER" id="PTHR11008">
    <property type="entry name" value="PROTEIN TAKEOUT-LIKE PROTEIN"/>
    <property type="match status" value="1"/>
</dbReference>
<feature type="signal peptide" evidence="1">
    <location>
        <begin position="1"/>
        <end position="18"/>
    </location>
</feature>
<dbReference type="PANTHER" id="PTHR11008:SF13">
    <property type="entry name" value="FI04421P"/>
    <property type="match status" value="1"/>
</dbReference>
<evidence type="ECO:0000256" key="1">
    <source>
        <dbReference type="SAM" id="SignalP"/>
    </source>
</evidence>
<gene>
    <name evidence="3" type="primary">LOC108677835</name>
</gene>
<keyword evidence="2" id="KW-1185">Reference proteome</keyword>
<reference evidence="3" key="1">
    <citation type="submission" date="2025-08" db="UniProtKB">
        <authorList>
            <consortium name="RefSeq"/>
        </authorList>
    </citation>
    <scope>IDENTIFICATION</scope>
    <source>
        <tissue evidence="3">Whole organism</tissue>
    </source>
</reference>
<evidence type="ECO:0000313" key="2">
    <source>
        <dbReference type="Proteomes" id="UP000694843"/>
    </source>
</evidence>
<sequence length="417" mass="45441">MQLLTLTIGVLCFVGSTAITLEEVMAGSPVTAERVVRDLLEYYKQEDPLGIPGLEVKDPFFLDKTISVSVLSLHGIEVAGLSKFKLQYVNVNASSLTATVLLRIPWLQVISVYEYSTYWSGTRGDMNLTFTEFDIKISAELGSDNNAKLIVTKLAVDITKESFIPILTNTTLDLDLIVSAADSFFDTLVSSAVGSRVSTATDKINERLGARLGDKRFPAGIPPIDLLVAGIKQDLRQKMDPLKIGHKIVQLPAGLSLNASNISVAGLSTVHRAGEVSLQLIDDRLLLVLQLGCQAVSVHADVEVSSMVLPSMSSSLKFTLDSLSIWVEAQQSADVRHPPQLRRIQITLGNFRLVGSGESSFSYLLEAAVNTLPNALRGTISSAIQPTLHKIIQQRLYSLDIEELIEKRLAARAARRD</sequence>
<keyword evidence="1" id="KW-0732">Signal</keyword>
<accession>A0A8B7P6V8</accession>
<proteinExistence type="predicted"/>
<dbReference type="AlphaFoldDB" id="A0A8B7P6V8"/>
<dbReference type="KEGG" id="hazt:108677835"/>
<dbReference type="Gene3D" id="3.15.10.50">
    <property type="match status" value="1"/>
</dbReference>
<organism evidence="2 3">
    <name type="scientific">Hyalella azteca</name>
    <name type="common">Amphipod</name>
    <dbReference type="NCBI Taxonomy" id="294128"/>
    <lineage>
        <taxon>Eukaryota</taxon>
        <taxon>Metazoa</taxon>
        <taxon>Ecdysozoa</taxon>
        <taxon>Arthropoda</taxon>
        <taxon>Crustacea</taxon>
        <taxon>Multicrustacea</taxon>
        <taxon>Malacostraca</taxon>
        <taxon>Eumalacostraca</taxon>
        <taxon>Peracarida</taxon>
        <taxon>Amphipoda</taxon>
        <taxon>Senticaudata</taxon>
        <taxon>Talitrida</taxon>
        <taxon>Talitroidea</taxon>
        <taxon>Hyalellidae</taxon>
        <taxon>Hyalella</taxon>
    </lineage>
</organism>
<name>A0A8B7P6V8_HYAAZ</name>
<dbReference type="InterPro" id="IPR038606">
    <property type="entry name" value="To_sf"/>
</dbReference>